<evidence type="ECO:0000313" key="2">
    <source>
        <dbReference type="Proteomes" id="UP000269154"/>
    </source>
</evidence>
<dbReference type="EMBL" id="RCBY01000618">
    <property type="protein sequence ID" value="RQH13803.1"/>
    <property type="molecule type" value="Genomic_DNA"/>
</dbReference>
<proteinExistence type="predicted"/>
<accession>A0A3N6PFX0</accession>
<evidence type="ECO:0000313" key="1">
    <source>
        <dbReference type="EMBL" id="RQH13803.1"/>
    </source>
</evidence>
<keyword evidence="2" id="KW-1185">Reference proteome</keyword>
<comment type="caution">
    <text evidence="1">The sequence shown here is derived from an EMBL/GenBank/DDBJ whole genome shotgun (WGS) entry which is preliminary data.</text>
</comment>
<dbReference type="Gene3D" id="3.60.10.10">
    <property type="entry name" value="Endonuclease/exonuclease/phosphatase"/>
    <property type="match status" value="1"/>
</dbReference>
<gene>
    <name evidence="1" type="ORF">D5R40_34520</name>
</gene>
<dbReference type="AlphaFoldDB" id="A0A3N6PFX0"/>
<reference evidence="1 2" key="1">
    <citation type="journal article" date="2018" name="ACS Chem. Biol.">
        <title>Ketoreductase domain dysfunction expands chemodiversity: malyngamide biosynthesis in the cyanobacterium Okeania hirsuta.</title>
        <authorList>
            <person name="Moss N.A."/>
            <person name="Leao T."/>
            <person name="Rankin M."/>
            <person name="McCullough T.M."/>
            <person name="Qu P."/>
            <person name="Korobeynikov A."/>
            <person name="Smith J.L."/>
            <person name="Gerwick L."/>
            <person name="Gerwick W.H."/>
        </authorList>
    </citation>
    <scope>NUCLEOTIDE SEQUENCE [LARGE SCALE GENOMIC DNA]</scope>
    <source>
        <strain evidence="1 2">PAB10Feb10-1</strain>
    </source>
</reference>
<dbReference type="InterPro" id="IPR036691">
    <property type="entry name" value="Endo/exonu/phosph_ase_sf"/>
</dbReference>
<evidence type="ECO:0008006" key="3">
    <source>
        <dbReference type="Google" id="ProtNLM"/>
    </source>
</evidence>
<sequence>MKDLMFRSHPVILLGDVNDNGLSVTSRTISGEPPHKRYPQDVKKKIWDVLLYHVKDIQARKSYHDHYFTHIHNGFHEALDHIMVSEELVKENPKSIGSVNYVHIYNDHLIDETLSRDEPNLWQSDHGQVVATLNLRRRKEK</sequence>
<name>A0A3N6PFX0_9CYAN</name>
<protein>
    <recommendedName>
        <fullName evidence="3">Endonuclease/exonuclease/phosphatase domain-containing protein</fullName>
    </recommendedName>
</protein>
<organism evidence="1 2">
    <name type="scientific">Okeania hirsuta</name>
    <dbReference type="NCBI Taxonomy" id="1458930"/>
    <lineage>
        <taxon>Bacteria</taxon>
        <taxon>Bacillati</taxon>
        <taxon>Cyanobacteriota</taxon>
        <taxon>Cyanophyceae</taxon>
        <taxon>Oscillatoriophycideae</taxon>
        <taxon>Oscillatoriales</taxon>
        <taxon>Microcoleaceae</taxon>
        <taxon>Okeania</taxon>
    </lineage>
</organism>
<dbReference type="SUPFAM" id="SSF56219">
    <property type="entry name" value="DNase I-like"/>
    <property type="match status" value="1"/>
</dbReference>
<dbReference type="Proteomes" id="UP000269154">
    <property type="component" value="Unassembled WGS sequence"/>
</dbReference>